<dbReference type="PROSITE" id="PS50111">
    <property type="entry name" value="CHEMOTAXIS_TRANSDUC_2"/>
    <property type="match status" value="1"/>
</dbReference>
<dbReference type="Pfam" id="PF00015">
    <property type="entry name" value="MCPsignal"/>
    <property type="match status" value="1"/>
</dbReference>
<evidence type="ECO:0000256" key="2">
    <source>
        <dbReference type="ARBA" id="ARBA00029447"/>
    </source>
</evidence>
<comment type="similarity">
    <text evidence="2">Belongs to the methyl-accepting chemotaxis (MCP) protein family.</text>
</comment>
<dbReference type="SMART" id="SM00283">
    <property type="entry name" value="MA"/>
    <property type="match status" value="1"/>
</dbReference>
<reference evidence="5 6" key="1">
    <citation type="submission" date="2023-07" db="EMBL/GenBank/DDBJ databases">
        <title>Sorghum-associated microbial communities from plants grown in Nebraska, USA.</title>
        <authorList>
            <person name="Schachtman D."/>
        </authorList>
    </citation>
    <scope>NUCLEOTIDE SEQUENCE [LARGE SCALE GENOMIC DNA]</scope>
    <source>
        <strain evidence="5 6">CC258</strain>
    </source>
</reference>
<feature type="domain" description="Methyl-accepting transducer" evidence="4">
    <location>
        <begin position="1"/>
        <end position="173"/>
    </location>
</feature>
<evidence type="ECO:0000256" key="3">
    <source>
        <dbReference type="PROSITE-ProRule" id="PRU00284"/>
    </source>
</evidence>
<evidence type="ECO:0000256" key="1">
    <source>
        <dbReference type="ARBA" id="ARBA00023224"/>
    </source>
</evidence>
<organism evidence="5 6">
    <name type="scientific">Paenibacillus qinlingensis</name>
    <dbReference type="NCBI Taxonomy" id="1837343"/>
    <lineage>
        <taxon>Bacteria</taxon>
        <taxon>Bacillati</taxon>
        <taxon>Bacillota</taxon>
        <taxon>Bacilli</taxon>
        <taxon>Bacillales</taxon>
        <taxon>Paenibacillaceae</taxon>
        <taxon>Paenibacillus</taxon>
    </lineage>
</organism>
<accession>A0ABU1NV67</accession>
<sequence length="179" mass="19065">MTALEASITAIYQRSATAEALVVQLTSSVTQIGRVVNIVQEIASQTNLLALNSAIEAARAGEHGKGFAVVSDEVRKLSNQTKQSVDQIKAYIGETGDFAAKVAAEIHQANKIIELSKSEAEATEAAFERIVHSMNSSLHDVESSLAGMRQIVVSIEEIGQATDKVVISADQLQQAARFA</sequence>
<protein>
    <submittedName>
        <fullName evidence="5">Methyl-accepting chemotaxis protein</fullName>
    </submittedName>
</protein>
<evidence type="ECO:0000313" key="6">
    <source>
        <dbReference type="Proteomes" id="UP001267290"/>
    </source>
</evidence>
<comment type="caution">
    <text evidence="5">The sequence shown here is derived from an EMBL/GenBank/DDBJ whole genome shotgun (WGS) entry which is preliminary data.</text>
</comment>
<dbReference type="Gene3D" id="1.10.287.950">
    <property type="entry name" value="Methyl-accepting chemotaxis protein"/>
    <property type="match status" value="1"/>
</dbReference>
<name>A0ABU1NV67_9BACL</name>
<dbReference type="Proteomes" id="UP001267290">
    <property type="component" value="Unassembled WGS sequence"/>
</dbReference>
<gene>
    <name evidence="5" type="ORF">J2736_002079</name>
</gene>
<evidence type="ECO:0000313" key="5">
    <source>
        <dbReference type="EMBL" id="MDR6550892.1"/>
    </source>
</evidence>
<dbReference type="InterPro" id="IPR004090">
    <property type="entry name" value="Chemotax_Me-accpt_rcpt"/>
</dbReference>
<dbReference type="PANTHER" id="PTHR32089:SF112">
    <property type="entry name" value="LYSOZYME-LIKE PROTEIN-RELATED"/>
    <property type="match status" value="1"/>
</dbReference>
<dbReference type="EMBL" id="JAVDSB010000002">
    <property type="protein sequence ID" value="MDR6550892.1"/>
    <property type="molecule type" value="Genomic_DNA"/>
</dbReference>
<dbReference type="PANTHER" id="PTHR32089">
    <property type="entry name" value="METHYL-ACCEPTING CHEMOTAXIS PROTEIN MCPB"/>
    <property type="match status" value="1"/>
</dbReference>
<dbReference type="SUPFAM" id="SSF58104">
    <property type="entry name" value="Methyl-accepting chemotaxis protein (MCP) signaling domain"/>
    <property type="match status" value="1"/>
</dbReference>
<dbReference type="InterPro" id="IPR004089">
    <property type="entry name" value="MCPsignal_dom"/>
</dbReference>
<dbReference type="PRINTS" id="PR00260">
    <property type="entry name" value="CHEMTRNSDUCR"/>
</dbReference>
<evidence type="ECO:0000259" key="4">
    <source>
        <dbReference type="PROSITE" id="PS50111"/>
    </source>
</evidence>
<keyword evidence="1 3" id="KW-0807">Transducer</keyword>
<proteinExistence type="inferred from homology"/>
<keyword evidence="6" id="KW-1185">Reference proteome</keyword>